<dbReference type="Proteomes" id="UP001153331">
    <property type="component" value="Unassembled WGS sequence"/>
</dbReference>
<name>A0ACC2HW32_9PLEO</name>
<organism evidence="1 2">
    <name type="scientific">Boeremia exigua</name>
    <dbReference type="NCBI Taxonomy" id="749465"/>
    <lineage>
        <taxon>Eukaryota</taxon>
        <taxon>Fungi</taxon>
        <taxon>Dikarya</taxon>
        <taxon>Ascomycota</taxon>
        <taxon>Pezizomycotina</taxon>
        <taxon>Dothideomycetes</taxon>
        <taxon>Pleosporomycetidae</taxon>
        <taxon>Pleosporales</taxon>
        <taxon>Pleosporineae</taxon>
        <taxon>Didymellaceae</taxon>
        <taxon>Boeremia</taxon>
    </lineage>
</organism>
<proteinExistence type="predicted"/>
<protein>
    <submittedName>
        <fullName evidence="1">Uncharacterized protein</fullName>
    </submittedName>
</protein>
<comment type="caution">
    <text evidence="1">The sequence shown here is derived from an EMBL/GenBank/DDBJ whole genome shotgun (WGS) entry which is preliminary data.</text>
</comment>
<evidence type="ECO:0000313" key="1">
    <source>
        <dbReference type="EMBL" id="KAJ8107075.1"/>
    </source>
</evidence>
<keyword evidence="2" id="KW-1185">Reference proteome</keyword>
<sequence>MSISTETKSSGGLVGELSSNLVENSLLNDKISPDVLGDILARLKEIEQRVLSMSKANDAAAGSVNADSQDCSGNHVEKKGEYDKVGMKENENVMKGNQSSTHKPSNALPETPVKVSSEVSHDPRYKYTEITASGSSKTERPRERPKLTTSPTESSDTIVEYEIRFIKDEKEEEKREFIIRSLRLKRLMWTVVRGWVQHCGTDEDWDNDQPLPLRPPVIFHHWDELQALAKPSDKVSKQENGTRLSLQHFLDDVAIIDSGDCQYEGNGVTEQEEFELSVWAYDWDGSSLLRRSYEFSIDKFEGEKRISELPIYPVEFFVDDTDTNPAPTTGWPALRRIMTERAELFRRFCACEKGSQLFQYSGPALVLNNASDFASMDRDRETRVMIRRALYGGYDHQRMGQQNVDEEVIVDPSSFITHGTDYAHLGERMRCSVESPLNCKHCATLARQNWIRSFPNVECGNSKTHDSEFFDDQYDHFMLLPSRVLGFLLGRKQWAQFRVENIHELIQDNMATGIESQLSLPKDIDFGNLQNMVKSHNRVVNATGPTGVGKTFTAEILAKVAGMPLYKAGISEIGTRPREAEKGLRHLFDLAQAWNAILLIDEADVFLDSRGSMGEADLEKNAMVAEYFSGILIMTTNRVMTFDVAMLSRIHWPINFGYLDTEQEDNIWKIWRAKWKSQNEEVMKQSDGVISQNEVNDELKHFDIWRDSFQMGNQDPSGLNAREIRNIFMGARTMANGGFVKWNFIRMCYTNTMRFRKEMRDRQLTAESALIAGVRRH</sequence>
<accession>A0ACC2HW32</accession>
<evidence type="ECO:0000313" key="2">
    <source>
        <dbReference type="Proteomes" id="UP001153331"/>
    </source>
</evidence>
<gene>
    <name evidence="1" type="ORF">OPT61_g9115</name>
</gene>
<dbReference type="EMBL" id="JAPHNI010001009">
    <property type="protein sequence ID" value="KAJ8107075.1"/>
    <property type="molecule type" value="Genomic_DNA"/>
</dbReference>
<reference evidence="1" key="1">
    <citation type="submission" date="2022-11" db="EMBL/GenBank/DDBJ databases">
        <title>Genome Sequence of Boeremia exigua.</title>
        <authorList>
            <person name="Buettner E."/>
        </authorList>
    </citation>
    <scope>NUCLEOTIDE SEQUENCE</scope>
    <source>
        <strain evidence="1">CU02</strain>
    </source>
</reference>